<dbReference type="SUPFAM" id="SSF55785">
    <property type="entry name" value="PYP-like sensor domain (PAS domain)"/>
    <property type="match status" value="2"/>
</dbReference>
<dbReference type="EMBL" id="AP017313">
    <property type="protein sequence ID" value="BAU55069.1"/>
    <property type="molecule type" value="Genomic_DNA"/>
</dbReference>
<dbReference type="Proteomes" id="UP000218263">
    <property type="component" value="Chromosome"/>
</dbReference>
<dbReference type="SMART" id="SM00091">
    <property type="entry name" value="PAS"/>
    <property type="match status" value="2"/>
</dbReference>
<dbReference type="InterPro" id="IPR000700">
    <property type="entry name" value="PAS-assoc_C"/>
</dbReference>
<dbReference type="RefSeq" id="WP_096353237.1">
    <property type="nucleotide sequence ID" value="NZ_AP017313.1"/>
</dbReference>
<dbReference type="Gene3D" id="1.10.10.60">
    <property type="entry name" value="Homeodomain-like"/>
    <property type="match status" value="1"/>
</dbReference>
<proteinExistence type="predicted"/>
<dbReference type="OrthoDB" id="5522855at2"/>
<dbReference type="KEGG" id="mgot:MgSA37_03250"/>
<dbReference type="InterPro" id="IPR035965">
    <property type="entry name" value="PAS-like_dom_sf"/>
</dbReference>
<gene>
    <name evidence="1" type="ORF">MgSA37_03250</name>
</gene>
<dbReference type="PANTHER" id="PTHR47893">
    <property type="entry name" value="REGULATORY PROTEIN PCHR"/>
    <property type="match status" value="1"/>
</dbReference>
<dbReference type="Pfam" id="PF08448">
    <property type="entry name" value="PAS_4"/>
    <property type="match status" value="2"/>
</dbReference>
<protein>
    <submittedName>
        <fullName evidence="1">PAS fold protein</fullName>
    </submittedName>
</protein>
<dbReference type="SMART" id="SM00342">
    <property type="entry name" value="HTH_ARAC"/>
    <property type="match status" value="1"/>
</dbReference>
<keyword evidence="2" id="KW-1185">Reference proteome</keyword>
<dbReference type="PROSITE" id="PS01124">
    <property type="entry name" value="HTH_ARAC_FAMILY_2"/>
    <property type="match status" value="1"/>
</dbReference>
<dbReference type="Gene3D" id="3.30.450.20">
    <property type="entry name" value="PAS domain"/>
    <property type="match status" value="3"/>
</dbReference>
<reference evidence="1 2" key="1">
    <citation type="submission" date="2015-12" db="EMBL/GenBank/DDBJ databases">
        <title>Genome sequence of Mucilaginibacter gotjawali.</title>
        <authorList>
            <person name="Lee J.S."/>
            <person name="Lee K.C."/>
            <person name="Kim K.K."/>
            <person name="Lee B.W."/>
        </authorList>
    </citation>
    <scope>NUCLEOTIDE SEQUENCE [LARGE SCALE GENOMIC DNA]</scope>
    <source>
        <strain evidence="1 2">SA3-7</strain>
    </source>
</reference>
<dbReference type="AlphaFoldDB" id="A0A0X8X3K0"/>
<name>A0A0X8X3K0_9SPHI</name>
<evidence type="ECO:0000313" key="2">
    <source>
        <dbReference type="Proteomes" id="UP000218263"/>
    </source>
</evidence>
<evidence type="ECO:0000313" key="1">
    <source>
        <dbReference type="EMBL" id="BAU55069.1"/>
    </source>
</evidence>
<dbReference type="InterPro" id="IPR013656">
    <property type="entry name" value="PAS_4"/>
</dbReference>
<dbReference type="CDD" id="cd00130">
    <property type="entry name" value="PAS"/>
    <property type="match status" value="2"/>
</dbReference>
<dbReference type="InterPro" id="IPR018060">
    <property type="entry name" value="HTH_AraC"/>
</dbReference>
<sequence>MPNNTDNRLIALGYNVASHSSAMLAYWDKDLICRFANDAYLEWFGISPDEMIDKISLKTVLGALYEQNLLHIKAALAGKMQIFERLILTPSGITKIARATYIPDIIDGEVNGFYVQVADVSPLNNHNTGVDTNIAEKVPGPVYFTDRLLGEVVQTLQSCILTEFPGIGKLAKKHFISESKLKRDFKEKYDTTIFSYYRGLQMELAEKYLAEKRCNKNQMAILLNFSNPSNFSACYKKYLKEKSTRELIAHIEKEHDERYQTFIEQAPVEIAMLDNNLVYLAASRRWIEVHRLQNTDFIGKSILDISPVIKLKFRNILADCLRGHTSKCDEAYIERLDGSHLWLRWEVKPWYKRNKSVGGLLMYTEDITALKLKEEEARLFSLILEKTSEISRIGAWQLNFRTDTAIWSKVVKEILEVPDDFNPPELDDALKFFKEGASRGLIQSKLLDAIENKEPFDVVAEMITAKGRQIRGRVIGYPDFIDLKCEKISGILHEITDKELNLENE</sequence>
<dbReference type="NCBIfam" id="TIGR00229">
    <property type="entry name" value="sensory_box"/>
    <property type="match status" value="1"/>
</dbReference>
<dbReference type="Pfam" id="PF12833">
    <property type="entry name" value="HTH_18"/>
    <property type="match status" value="1"/>
</dbReference>
<dbReference type="GO" id="GO:0003700">
    <property type="term" value="F:DNA-binding transcription factor activity"/>
    <property type="evidence" value="ECO:0007669"/>
    <property type="project" value="InterPro"/>
</dbReference>
<dbReference type="PROSITE" id="PS50113">
    <property type="entry name" value="PAC"/>
    <property type="match status" value="1"/>
</dbReference>
<organism evidence="1 2">
    <name type="scientific">Mucilaginibacter gotjawali</name>
    <dbReference type="NCBI Taxonomy" id="1550579"/>
    <lineage>
        <taxon>Bacteria</taxon>
        <taxon>Pseudomonadati</taxon>
        <taxon>Bacteroidota</taxon>
        <taxon>Sphingobacteriia</taxon>
        <taxon>Sphingobacteriales</taxon>
        <taxon>Sphingobacteriaceae</taxon>
        <taxon>Mucilaginibacter</taxon>
    </lineage>
</organism>
<dbReference type="InterPro" id="IPR000014">
    <property type="entry name" value="PAS"/>
</dbReference>
<dbReference type="PANTHER" id="PTHR47893:SF1">
    <property type="entry name" value="REGULATORY PROTEIN PCHR"/>
    <property type="match status" value="1"/>
</dbReference>
<dbReference type="InterPro" id="IPR053142">
    <property type="entry name" value="PchR_regulatory_protein"/>
</dbReference>
<accession>A0A0X8X3K0</accession>
<dbReference type="GO" id="GO:0043565">
    <property type="term" value="F:sequence-specific DNA binding"/>
    <property type="evidence" value="ECO:0007669"/>
    <property type="project" value="InterPro"/>
</dbReference>